<comment type="caution">
    <text evidence="8">The sequence shown here is derived from an EMBL/GenBank/DDBJ whole genome shotgun (WGS) entry which is preliminary data.</text>
</comment>
<organism evidence="8 9">
    <name type="scientific">Chitinophaga parva</name>
    <dbReference type="NCBI Taxonomy" id="2169414"/>
    <lineage>
        <taxon>Bacteria</taxon>
        <taxon>Pseudomonadati</taxon>
        <taxon>Bacteroidota</taxon>
        <taxon>Chitinophagia</taxon>
        <taxon>Chitinophagales</taxon>
        <taxon>Chitinophagaceae</taxon>
        <taxon>Chitinophaga</taxon>
    </lineage>
</organism>
<keyword evidence="2 5" id="KW-0540">Nuclease</keyword>
<dbReference type="InterPro" id="IPR020579">
    <property type="entry name" value="Exonuc_VII_lsu_C"/>
</dbReference>
<name>A0A2T7BGH6_9BACT</name>
<dbReference type="NCBIfam" id="TIGR00237">
    <property type="entry name" value="xseA"/>
    <property type="match status" value="1"/>
</dbReference>
<dbReference type="AlphaFoldDB" id="A0A2T7BGH6"/>
<evidence type="ECO:0000313" key="8">
    <source>
        <dbReference type="EMBL" id="PUZ25385.1"/>
    </source>
</evidence>
<gene>
    <name evidence="8" type="primary">xseA</name>
    <name evidence="8" type="ORF">DCC81_13900</name>
</gene>
<evidence type="ECO:0000256" key="4">
    <source>
        <dbReference type="ARBA" id="ARBA00022839"/>
    </source>
</evidence>
<evidence type="ECO:0000259" key="7">
    <source>
        <dbReference type="Pfam" id="PF13742"/>
    </source>
</evidence>
<sequence>MPYFCGVANNNFIRLSALAQAVESVIRGAFGAASFWVIADVTSHTFKAASNYHYFELVEKEDGSHHVVTKFAARAWGAGSRAIETFEAATGQRFTNNIHVLVNVSVEYHPQFGLQLQVNDIEASYTLGLLEKQRQQTLARLLAENEDIRKVGDTYHTPNKSRPLPPVLQKLAVISSKASAGLNDFKHTLDNNPWGYRFALDEYYTEVQGEANALALRNTLIHIYRSGIAYDAIAIIRGGGAQTDFLLFDNYLVGQAIARFPIPIITGIGHQHNTSIADLMAHTQTKTPTEAAAFMIAHNRAFETQLLSLQQNILIKTQQLFAAQQQSLFTLQHKLLRDSKNFLHQQQSALQQYRDLTVTNIRELLFHRRSAILGMGARLAARPALVLAQRSLALNSIRNNLSYWSTGYLRHRKSELAHFESVVQLVSPEAILRRGFAMLQYNGRVVATADQLQPGDTIQVVLASARLDATIMNKTTVTKKEA</sequence>
<evidence type="ECO:0000259" key="6">
    <source>
        <dbReference type="Pfam" id="PF02601"/>
    </source>
</evidence>
<dbReference type="Pfam" id="PF02601">
    <property type="entry name" value="Exonuc_VII_L"/>
    <property type="match status" value="1"/>
</dbReference>
<comment type="similarity">
    <text evidence="5">Belongs to the XseA family.</text>
</comment>
<keyword evidence="4 5" id="KW-0269">Exonuclease</keyword>
<keyword evidence="3 5" id="KW-0378">Hydrolase</keyword>
<evidence type="ECO:0000256" key="1">
    <source>
        <dbReference type="ARBA" id="ARBA00022490"/>
    </source>
</evidence>
<comment type="catalytic activity">
    <reaction evidence="5">
        <text>Exonucleolytic cleavage in either 5'- to 3'- or 3'- to 5'-direction to yield nucleoside 5'-phosphates.</text>
        <dbReference type="EC" id="3.1.11.6"/>
    </reaction>
</comment>
<proteinExistence type="inferred from homology"/>
<dbReference type="RefSeq" id="WP_108687223.1">
    <property type="nucleotide sequence ID" value="NZ_QCYK01000002.1"/>
</dbReference>
<dbReference type="GO" id="GO:0006308">
    <property type="term" value="P:DNA catabolic process"/>
    <property type="evidence" value="ECO:0007669"/>
    <property type="project" value="UniProtKB-UniRule"/>
</dbReference>
<feature type="domain" description="Exonuclease VII large subunit C-terminal" evidence="6">
    <location>
        <begin position="157"/>
        <end position="469"/>
    </location>
</feature>
<dbReference type="PANTHER" id="PTHR30008:SF0">
    <property type="entry name" value="EXODEOXYRIBONUCLEASE 7 LARGE SUBUNIT"/>
    <property type="match status" value="1"/>
</dbReference>
<keyword evidence="1" id="KW-0963">Cytoplasm</keyword>
<dbReference type="GO" id="GO:0009318">
    <property type="term" value="C:exodeoxyribonuclease VII complex"/>
    <property type="evidence" value="ECO:0007669"/>
    <property type="project" value="UniProtKB-UniRule"/>
</dbReference>
<dbReference type="PANTHER" id="PTHR30008">
    <property type="entry name" value="EXODEOXYRIBONUCLEASE 7 LARGE SUBUNIT"/>
    <property type="match status" value="1"/>
</dbReference>
<evidence type="ECO:0000256" key="5">
    <source>
        <dbReference type="RuleBase" id="RU004355"/>
    </source>
</evidence>
<dbReference type="Proteomes" id="UP000244450">
    <property type="component" value="Unassembled WGS sequence"/>
</dbReference>
<dbReference type="EC" id="3.1.11.6" evidence="5"/>
<comment type="subcellular location">
    <subcellularLocation>
        <location evidence="5">Cytoplasm</location>
    </subcellularLocation>
</comment>
<dbReference type="GO" id="GO:0008855">
    <property type="term" value="F:exodeoxyribonuclease VII activity"/>
    <property type="evidence" value="ECO:0007669"/>
    <property type="project" value="UniProtKB-UniRule"/>
</dbReference>
<dbReference type="InterPro" id="IPR003753">
    <property type="entry name" value="Exonuc_VII_L"/>
</dbReference>
<feature type="domain" description="OB-fold nucleic acid binding" evidence="7">
    <location>
        <begin position="14"/>
        <end position="122"/>
    </location>
</feature>
<evidence type="ECO:0000313" key="9">
    <source>
        <dbReference type="Proteomes" id="UP000244450"/>
    </source>
</evidence>
<accession>A0A2T7BGH6</accession>
<dbReference type="InterPro" id="IPR025824">
    <property type="entry name" value="OB-fold_nuc-bd_dom"/>
</dbReference>
<dbReference type="OrthoDB" id="9802795at2"/>
<dbReference type="GO" id="GO:0003676">
    <property type="term" value="F:nucleic acid binding"/>
    <property type="evidence" value="ECO:0007669"/>
    <property type="project" value="InterPro"/>
</dbReference>
<evidence type="ECO:0000256" key="2">
    <source>
        <dbReference type="ARBA" id="ARBA00022722"/>
    </source>
</evidence>
<reference evidence="8 9" key="1">
    <citation type="submission" date="2018-04" db="EMBL/GenBank/DDBJ databases">
        <title>Chitinophaga fuyangensis sp. nov., isolated from soil in a chemical factory.</title>
        <authorList>
            <person name="Chen K."/>
        </authorList>
    </citation>
    <scope>NUCLEOTIDE SEQUENCE [LARGE SCALE GENOMIC DNA]</scope>
    <source>
        <strain evidence="8 9">LY-1</strain>
    </source>
</reference>
<keyword evidence="9" id="KW-1185">Reference proteome</keyword>
<evidence type="ECO:0000256" key="3">
    <source>
        <dbReference type="ARBA" id="ARBA00022801"/>
    </source>
</evidence>
<dbReference type="EMBL" id="QCYK01000002">
    <property type="protein sequence ID" value="PUZ25385.1"/>
    <property type="molecule type" value="Genomic_DNA"/>
</dbReference>
<protein>
    <recommendedName>
        <fullName evidence="5">Exodeoxyribonuclease 7 large subunit</fullName>
        <ecNumber evidence="5">3.1.11.6</ecNumber>
    </recommendedName>
</protein>
<dbReference type="Pfam" id="PF13742">
    <property type="entry name" value="tRNA_anti_2"/>
    <property type="match status" value="1"/>
</dbReference>
<dbReference type="GO" id="GO:0005737">
    <property type="term" value="C:cytoplasm"/>
    <property type="evidence" value="ECO:0007669"/>
    <property type="project" value="UniProtKB-SubCell"/>
</dbReference>